<proteinExistence type="predicted"/>
<reference evidence="1 2" key="1">
    <citation type="submission" date="2012-02" db="EMBL/GenBank/DDBJ databases">
        <title>Improved High-Quality Draft genome of Joostella marina DSM 19592.</title>
        <authorList>
            <consortium name="US DOE Joint Genome Institute (JGI-PGF)"/>
            <person name="Lucas S."/>
            <person name="Copeland A."/>
            <person name="Lapidus A."/>
            <person name="Bruce D."/>
            <person name="Goodwin L."/>
            <person name="Pitluck S."/>
            <person name="Peters L."/>
            <person name="Chertkov O."/>
            <person name="Ovchinnikova G."/>
            <person name="Kyrpides N."/>
            <person name="Mavromatis K."/>
            <person name="Detter J.C."/>
            <person name="Han C."/>
            <person name="Land M."/>
            <person name="Hauser L."/>
            <person name="Markowitz V."/>
            <person name="Cheng J.-F."/>
            <person name="Hugenholtz P."/>
            <person name="Woyke T."/>
            <person name="Wu D."/>
            <person name="Tindall B."/>
            <person name="Brambilla E."/>
            <person name="Klenk H.-P."/>
            <person name="Eisen J.A."/>
        </authorList>
    </citation>
    <scope>NUCLEOTIDE SEQUENCE [LARGE SCALE GENOMIC DNA]</scope>
    <source>
        <strain evidence="1 2">DSM 19592</strain>
    </source>
</reference>
<accession>I3C786</accession>
<dbReference type="HOGENOM" id="CLU_1684222_0_0_10"/>
<keyword evidence="2" id="KW-1185">Reference proteome</keyword>
<evidence type="ECO:0000313" key="2">
    <source>
        <dbReference type="Proteomes" id="UP000004690"/>
    </source>
</evidence>
<evidence type="ECO:0000313" key="1">
    <source>
        <dbReference type="EMBL" id="EIJ39479.1"/>
    </source>
</evidence>
<dbReference type="AlphaFoldDB" id="I3C786"/>
<dbReference type="RefSeq" id="WP_008612933.1">
    <property type="nucleotide sequence ID" value="NZ_JH651379.1"/>
</dbReference>
<dbReference type="EMBL" id="JH651379">
    <property type="protein sequence ID" value="EIJ39479.1"/>
    <property type="molecule type" value="Genomic_DNA"/>
</dbReference>
<gene>
    <name evidence="1" type="ORF">JoomaDRAFT_2500</name>
</gene>
<name>I3C786_9FLAO</name>
<dbReference type="STRING" id="926559.JoomaDRAFT_2500"/>
<dbReference type="Proteomes" id="UP000004690">
    <property type="component" value="Unassembled WGS sequence"/>
</dbReference>
<protein>
    <submittedName>
        <fullName evidence="1">Uncharacterized protein</fullName>
    </submittedName>
</protein>
<organism evidence="1 2">
    <name type="scientific">Galbibacter orientalis DSM 19592</name>
    <dbReference type="NCBI Taxonomy" id="926559"/>
    <lineage>
        <taxon>Bacteria</taxon>
        <taxon>Pseudomonadati</taxon>
        <taxon>Bacteroidota</taxon>
        <taxon>Flavobacteriia</taxon>
        <taxon>Flavobacteriales</taxon>
        <taxon>Flavobacteriaceae</taxon>
        <taxon>Galbibacter</taxon>
    </lineage>
</organism>
<sequence>MTTDYIKIKYKDLPNKEQFVNEAGGVLLVDFESFRSYKNGYFLAPEIYNSFNRKEDFVSFGIWCYVSCESNIERAYIYGWDRIDTSYVDTYDMKNKGSWQYLYINNKYFSRPYTLGIRLDLPKEKNSVEGKIYFTLPDYNFINKKNLNETNNTRFK</sequence>